<keyword evidence="5" id="KW-0624">Polysaccharide degradation</keyword>
<keyword evidence="9" id="KW-0282">Flagellum</keyword>
<dbReference type="GO" id="GO:0016798">
    <property type="term" value="F:hydrolase activity, acting on glycosyl bonds"/>
    <property type="evidence" value="ECO:0007669"/>
    <property type="project" value="UniProtKB-KW"/>
</dbReference>
<evidence type="ECO:0000256" key="3">
    <source>
        <dbReference type="ARBA" id="ARBA00023277"/>
    </source>
</evidence>
<dbReference type="InterPro" id="IPR052025">
    <property type="entry name" value="Xyloglucanase_GH74"/>
</dbReference>
<keyword evidence="7" id="KW-0812">Transmembrane</keyword>
<dbReference type="GO" id="GO:0010411">
    <property type="term" value="P:xyloglucan metabolic process"/>
    <property type="evidence" value="ECO:0007669"/>
    <property type="project" value="TreeGrafter"/>
</dbReference>
<evidence type="ECO:0000313" key="10">
    <source>
        <dbReference type="Proteomes" id="UP000240357"/>
    </source>
</evidence>
<evidence type="ECO:0000256" key="7">
    <source>
        <dbReference type="SAM" id="Phobius"/>
    </source>
</evidence>
<dbReference type="NCBIfam" id="TIGR04183">
    <property type="entry name" value="Por_Secre_tail"/>
    <property type="match status" value="1"/>
</dbReference>
<comment type="similarity">
    <text evidence="6">Belongs to the glycosyl hydrolase 74 family.</text>
</comment>
<accession>A0A2T2YKJ6</accession>
<reference evidence="9 10" key="1">
    <citation type="submission" date="2018-03" db="EMBL/GenBank/DDBJ databases">
        <title>Adhaeribacter sp. HMF7605 Genome sequencing and assembly.</title>
        <authorList>
            <person name="Kang H."/>
            <person name="Kang J."/>
            <person name="Cha I."/>
            <person name="Kim H."/>
            <person name="Joh K."/>
        </authorList>
    </citation>
    <scope>NUCLEOTIDE SEQUENCE [LARGE SCALE GENOMIC DNA]</scope>
    <source>
        <strain evidence="9 10">HMF7605</strain>
    </source>
</reference>
<evidence type="ECO:0000256" key="6">
    <source>
        <dbReference type="ARBA" id="ARBA00037986"/>
    </source>
</evidence>
<dbReference type="Gene3D" id="2.130.10.10">
    <property type="entry name" value="YVTN repeat-like/Quinoprotein amine dehydrogenase"/>
    <property type="match status" value="3"/>
</dbReference>
<dbReference type="InterPro" id="IPR015943">
    <property type="entry name" value="WD40/YVTN_repeat-like_dom_sf"/>
</dbReference>
<keyword evidence="9" id="KW-0966">Cell projection</keyword>
<keyword evidence="9" id="KW-0969">Cilium</keyword>
<sequence length="951" mass="103919">MRHSSTRNRYGLSIFFLIILFCGAFYFSTETMLRNKDAQSASYYIHRIKKKVKSEIGSEEDPGARARYEFERLKNPFTGKIPENIRAKELSFSARLPRNTALLRYKNVHPAARRLIADWNQRGPFNVGGRTRALAIDVADENVILAGGVSGGMWRSTDNGASWEKTTEPSMLHSVSALAQDTRPGKTNIWYHGSGELEGNSAAAPAANYRGNGIYKSTDNGASWQILPSTQTTDVTTFSNVFQWSWRLATNPANANQDEVYAATIGGIQRSVNGGTTWTNALGTNSAVQSNNYSRYTDIALSSQGVRYATMSEVTTSGTGSSPQKGVFRSVDGTNWTNITPANFPEGFERIVLAIAPANENIVYFLAHTPGFGKFDASIWKYTYLSGDGTGAGGIWEDRSANVPDFPQDIGDYNAQDNYNMLIQVKPDNPNQVFIGGTNLYMSTNGFATANQTRWIGGYLVDVNPYLNHHPDQHALVFYPSNPNRMLSGHDGGLSRANNINTADSIRYEDLNRGYITTQCHAIAINLNEQDNDILGGFQDNGSWVTQNTNATTNWSDLLFGDGATAAITRNSWIVSAQEGFIIRFAFSNTNEFLGYSQLNPAEVEGYDFINPYLIDPNNQYVMYLPKGDTLYRNSDISTIPVSKGNLNEETPNWRIISTVELSLSRRITTVAVSKTPADIVYFGTDNGKLFKLTNPGGASPTRTTITGTNLPPGYISCIAVNPVDAKEVIVTFSNYGVISLFQTKDGGTSWTAVAGNLEQSSDGTGNGPSTRWVSILPSTTGGQTKYFVGTSTGLYATANLQGEQTIWLKEGQNTIGDVPIDMVLSRSVDNLVAVGTHGNGVYTVNYNVDIESPASADQIAVRAYPSPFTVNNPITIEYTIPRASRVTIKIYDVAGRLITTLLDESKQPGNNTVQWNGRSSTGIQVHRGMYLYTVATATDLESGKVVFLGD</sequence>
<organism evidence="9 10">
    <name type="scientific">Adhaeribacter arboris</name>
    <dbReference type="NCBI Taxonomy" id="2072846"/>
    <lineage>
        <taxon>Bacteria</taxon>
        <taxon>Pseudomonadati</taxon>
        <taxon>Bacteroidota</taxon>
        <taxon>Cytophagia</taxon>
        <taxon>Cytophagales</taxon>
        <taxon>Hymenobacteraceae</taxon>
        <taxon>Adhaeribacter</taxon>
    </lineage>
</organism>
<dbReference type="InterPro" id="IPR025965">
    <property type="entry name" value="FlgD/Vpr_Ig-like"/>
</dbReference>
<evidence type="ECO:0000313" key="9">
    <source>
        <dbReference type="EMBL" id="PSR56030.1"/>
    </source>
</evidence>
<dbReference type="InterPro" id="IPR026444">
    <property type="entry name" value="Secre_tail"/>
</dbReference>
<dbReference type="CDD" id="cd15482">
    <property type="entry name" value="Sialidase_non-viral"/>
    <property type="match status" value="1"/>
</dbReference>
<dbReference type="SUPFAM" id="SSF110296">
    <property type="entry name" value="Oligoxyloglucan reducing end-specific cellobiohydrolase"/>
    <property type="match status" value="2"/>
</dbReference>
<dbReference type="AlphaFoldDB" id="A0A2T2YKJ6"/>
<keyword evidence="1" id="KW-0732">Signal</keyword>
<dbReference type="PANTHER" id="PTHR43739:SF2">
    <property type="entry name" value="OLIGOXYLOGLUCAN-REDUCING END-SPECIFIC XYLOGLUCANASE-RELATED"/>
    <property type="match status" value="1"/>
</dbReference>
<gene>
    <name evidence="9" type="ORF">AHMF7605_22285</name>
</gene>
<protein>
    <submittedName>
        <fullName evidence="9">Flagellar basal body rod modification protein</fullName>
    </submittedName>
</protein>
<evidence type="ECO:0000256" key="5">
    <source>
        <dbReference type="ARBA" id="ARBA00023326"/>
    </source>
</evidence>
<keyword evidence="7" id="KW-0472">Membrane</keyword>
<evidence type="ECO:0000259" key="8">
    <source>
        <dbReference type="Pfam" id="PF13860"/>
    </source>
</evidence>
<comment type="caution">
    <text evidence="9">The sequence shown here is derived from an EMBL/GenBank/DDBJ whole genome shotgun (WGS) entry which is preliminary data.</text>
</comment>
<dbReference type="PANTHER" id="PTHR43739">
    <property type="entry name" value="XYLOGLUCANASE (EUROFUNG)"/>
    <property type="match status" value="1"/>
</dbReference>
<keyword evidence="4" id="KW-0326">Glycosidase</keyword>
<keyword evidence="7" id="KW-1133">Transmembrane helix</keyword>
<proteinExistence type="inferred from homology"/>
<dbReference type="GO" id="GO:0000272">
    <property type="term" value="P:polysaccharide catabolic process"/>
    <property type="evidence" value="ECO:0007669"/>
    <property type="project" value="UniProtKB-KW"/>
</dbReference>
<keyword evidence="3" id="KW-0119">Carbohydrate metabolism</keyword>
<dbReference type="Gene3D" id="2.60.40.4070">
    <property type="match status" value="1"/>
</dbReference>
<dbReference type="Proteomes" id="UP000240357">
    <property type="component" value="Unassembled WGS sequence"/>
</dbReference>
<feature type="transmembrane region" description="Helical" evidence="7">
    <location>
        <begin position="12"/>
        <end position="29"/>
    </location>
</feature>
<feature type="domain" description="FlgD/Vpr Ig-like" evidence="8">
    <location>
        <begin position="873"/>
        <end position="939"/>
    </location>
</feature>
<name>A0A2T2YKJ6_9BACT</name>
<dbReference type="Pfam" id="PF13860">
    <property type="entry name" value="FlgD_ig"/>
    <property type="match status" value="1"/>
</dbReference>
<dbReference type="EMBL" id="PYFT01000001">
    <property type="protein sequence ID" value="PSR56030.1"/>
    <property type="molecule type" value="Genomic_DNA"/>
</dbReference>
<keyword evidence="10" id="KW-1185">Reference proteome</keyword>
<keyword evidence="2" id="KW-0378">Hydrolase</keyword>
<evidence type="ECO:0000256" key="2">
    <source>
        <dbReference type="ARBA" id="ARBA00022801"/>
    </source>
</evidence>
<evidence type="ECO:0000256" key="4">
    <source>
        <dbReference type="ARBA" id="ARBA00023295"/>
    </source>
</evidence>
<evidence type="ECO:0000256" key="1">
    <source>
        <dbReference type="ARBA" id="ARBA00022729"/>
    </source>
</evidence>